<evidence type="ECO:0008006" key="3">
    <source>
        <dbReference type="Google" id="ProtNLM"/>
    </source>
</evidence>
<name>A0A9D2ACW4_9BACT</name>
<dbReference type="PANTHER" id="PTHR35532:SF5">
    <property type="entry name" value="CARBOHYDRATE-BINDING DOMAIN-CONTAINING PROTEIN"/>
    <property type="match status" value="1"/>
</dbReference>
<dbReference type="PROSITE" id="PS51257">
    <property type="entry name" value="PROKAR_LIPOPROTEIN"/>
    <property type="match status" value="1"/>
</dbReference>
<accession>A0A9D2ACW4</accession>
<sequence length="615" mass="71732">MKKYFIPIIAASLIFSGCFHRNNRLEAVLDYSGNNRGELEKVLAHYSQAPADSLKLQAAIFLIENMPGHYSLTSPLLESYYAKVDTIKNIPYSAKKLMQIIPYNYPEFRNDLQIQEDVKCITADFLIHNIDLAFRQWETLPWTQDLDFETFKEALLPYRIANEPLDYWRDSIEYFQKKLRQSIDNYDDCRYSAKNMSYKLLYFLHIPSLIPDERLKGFDMDCIPTSQYNLFTKRICGIPSVIDFIPHFANRNGRHYWAVILDSKYQSLKVVQADMYRAAKIYRQTYAHQPVVTPKRQEYVPAFFRNPFHKDVTKEYIPTTDVTIRLPRGTGAKHAYLAIFNDLTWKPIACAEVSGRKACFRHMGRDAVYLPVYYNREEEMLPLGNPFLLASDGSIYPFEPSKEKTDSLILTRKYPNSSMHDFWGKSILKTRFEASNDKDFKQRDTIYTINQQVTLDYQYVYPDSTLKRRYWRFACTPPQTVFLSQMAFFDENGQKLNGKLIGPDSTQAGGLLEDDPVFYCQIGNWVGMDFGKEVGVSQIRFLPRNDGNTIFPGDDYELFYYQYPEGWISLGMQTAEKEELIYTNVPAGSLYWLRNLTTGKEERIFVKKGNNIVFL</sequence>
<dbReference type="Proteomes" id="UP000824202">
    <property type="component" value="Unassembled WGS sequence"/>
</dbReference>
<organism evidence="1 2">
    <name type="scientific">Candidatus Odoribacter faecigallinarum</name>
    <dbReference type="NCBI Taxonomy" id="2838706"/>
    <lineage>
        <taxon>Bacteria</taxon>
        <taxon>Pseudomonadati</taxon>
        <taxon>Bacteroidota</taxon>
        <taxon>Bacteroidia</taxon>
        <taxon>Bacteroidales</taxon>
        <taxon>Odoribacteraceae</taxon>
        <taxon>Odoribacter</taxon>
    </lineage>
</organism>
<gene>
    <name evidence="1" type="ORF">H9863_08980</name>
</gene>
<dbReference type="EMBL" id="DXFT01000175">
    <property type="protein sequence ID" value="HIX04227.1"/>
    <property type="molecule type" value="Genomic_DNA"/>
</dbReference>
<dbReference type="PANTHER" id="PTHR35532">
    <property type="entry name" value="SIMILAR TO POLYHYDROXYALKANOATE DEPOLYMERASE"/>
    <property type="match status" value="1"/>
</dbReference>
<dbReference type="AlphaFoldDB" id="A0A9D2ACW4"/>
<reference evidence="1" key="2">
    <citation type="submission" date="2021-04" db="EMBL/GenBank/DDBJ databases">
        <authorList>
            <person name="Gilroy R."/>
        </authorList>
    </citation>
    <scope>NUCLEOTIDE SEQUENCE</scope>
    <source>
        <strain evidence="1">23274</strain>
    </source>
</reference>
<dbReference type="Gene3D" id="2.60.120.260">
    <property type="entry name" value="Galactose-binding domain-like"/>
    <property type="match status" value="1"/>
</dbReference>
<protein>
    <recommendedName>
        <fullName evidence="3">F5/8 type C domain</fullName>
    </recommendedName>
</protein>
<evidence type="ECO:0000313" key="2">
    <source>
        <dbReference type="Proteomes" id="UP000824202"/>
    </source>
</evidence>
<proteinExistence type="predicted"/>
<comment type="caution">
    <text evidence="1">The sequence shown here is derived from an EMBL/GenBank/DDBJ whole genome shotgun (WGS) entry which is preliminary data.</text>
</comment>
<evidence type="ECO:0000313" key="1">
    <source>
        <dbReference type="EMBL" id="HIX04227.1"/>
    </source>
</evidence>
<reference evidence="1" key="1">
    <citation type="journal article" date="2021" name="PeerJ">
        <title>Extensive microbial diversity within the chicken gut microbiome revealed by metagenomics and culture.</title>
        <authorList>
            <person name="Gilroy R."/>
            <person name="Ravi A."/>
            <person name="Getino M."/>
            <person name="Pursley I."/>
            <person name="Horton D.L."/>
            <person name="Alikhan N.F."/>
            <person name="Baker D."/>
            <person name="Gharbi K."/>
            <person name="Hall N."/>
            <person name="Watson M."/>
            <person name="Adriaenssens E.M."/>
            <person name="Foster-Nyarko E."/>
            <person name="Jarju S."/>
            <person name="Secka A."/>
            <person name="Antonio M."/>
            <person name="Oren A."/>
            <person name="Chaudhuri R.R."/>
            <person name="La Ragione R."/>
            <person name="Hildebrand F."/>
            <person name="Pallen M.J."/>
        </authorList>
    </citation>
    <scope>NUCLEOTIDE SEQUENCE</scope>
    <source>
        <strain evidence="1">23274</strain>
    </source>
</reference>